<dbReference type="Pfam" id="PF09972">
    <property type="entry name" value="DUF2207"/>
    <property type="match status" value="1"/>
</dbReference>
<dbReference type="RefSeq" id="WP_159443851.1">
    <property type="nucleotide sequence ID" value="NZ_FUWO01000004.1"/>
</dbReference>
<protein>
    <submittedName>
        <fullName evidence="5">Uncharacterized membrane protein</fullName>
    </submittedName>
</protein>
<evidence type="ECO:0000313" key="5">
    <source>
        <dbReference type="EMBL" id="SJZ41685.1"/>
    </source>
</evidence>
<keyword evidence="6" id="KW-1185">Reference proteome</keyword>
<keyword evidence="2" id="KW-0732">Signal</keyword>
<dbReference type="InterPro" id="IPR018702">
    <property type="entry name" value="DUF2207"/>
</dbReference>
<name>A0A1T4KH26_9LACT</name>
<dbReference type="OrthoDB" id="2138002at2"/>
<dbReference type="Proteomes" id="UP000189941">
    <property type="component" value="Unassembled WGS sequence"/>
</dbReference>
<keyword evidence="1" id="KW-0472">Membrane</keyword>
<feature type="domain" description="Predicted membrane protein YciQ-like C-terminal" evidence="4">
    <location>
        <begin position="300"/>
        <end position="553"/>
    </location>
</feature>
<organism evidence="5 6">
    <name type="scientific">Globicatella sulfidifaciens DSM 15739</name>
    <dbReference type="NCBI Taxonomy" id="1121925"/>
    <lineage>
        <taxon>Bacteria</taxon>
        <taxon>Bacillati</taxon>
        <taxon>Bacillota</taxon>
        <taxon>Bacilli</taxon>
        <taxon>Lactobacillales</taxon>
        <taxon>Aerococcaceae</taxon>
        <taxon>Globicatella</taxon>
    </lineage>
</organism>
<dbReference type="InterPro" id="IPR048389">
    <property type="entry name" value="YciQ-like_C"/>
</dbReference>
<proteinExistence type="predicted"/>
<evidence type="ECO:0000256" key="1">
    <source>
        <dbReference type="SAM" id="Phobius"/>
    </source>
</evidence>
<feature type="transmembrane region" description="Helical" evidence="1">
    <location>
        <begin position="445"/>
        <end position="464"/>
    </location>
</feature>
<accession>A0A1T4KH26</accession>
<evidence type="ECO:0000256" key="2">
    <source>
        <dbReference type="SAM" id="SignalP"/>
    </source>
</evidence>
<evidence type="ECO:0000259" key="3">
    <source>
        <dbReference type="Pfam" id="PF09972"/>
    </source>
</evidence>
<keyword evidence="1" id="KW-1133">Transmembrane helix</keyword>
<dbReference type="AlphaFoldDB" id="A0A1T4KH26"/>
<dbReference type="EMBL" id="FUWO01000004">
    <property type="protein sequence ID" value="SJZ41685.1"/>
    <property type="molecule type" value="Genomic_DNA"/>
</dbReference>
<evidence type="ECO:0000259" key="4">
    <source>
        <dbReference type="Pfam" id="PF20990"/>
    </source>
</evidence>
<evidence type="ECO:0000313" key="6">
    <source>
        <dbReference type="Proteomes" id="UP000189941"/>
    </source>
</evidence>
<dbReference type="Pfam" id="PF20990">
    <property type="entry name" value="DUF2207_C"/>
    <property type="match status" value="1"/>
</dbReference>
<feature type="transmembrane region" description="Helical" evidence="1">
    <location>
        <begin position="470"/>
        <end position="494"/>
    </location>
</feature>
<feature type="signal peptide" evidence="2">
    <location>
        <begin position="1"/>
        <end position="25"/>
    </location>
</feature>
<dbReference type="STRING" id="1121925.SAMN02746011_00752"/>
<feature type="chain" id="PRO_5012210939" evidence="2">
    <location>
        <begin position="26"/>
        <end position="629"/>
    </location>
</feature>
<keyword evidence="1" id="KW-0812">Transmembrane</keyword>
<feature type="transmembrane region" description="Helical" evidence="1">
    <location>
        <begin position="260"/>
        <end position="284"/>
    </location>
</feature>
<gene>
    <name evidence="5" type="ORF">SAMN02746011_00752</name>
</gene>
<sequence length="629" mass="70561">MKRLTKVWITLWLALLVIFPSLVSAQEVDFNIISEKIHAQISSDGSVRFREEYVYDVDYMNGALFQIDRTGYELKDYQVGVKDNQTQEDEIFEETPTGASETYQVSQASDIYEFKVYYPAQNEKVTFVLEYTLTDLVTNFSDTAEFNRKIVGRGIDDYLDVEALIVLPGKVANQEDFRAWGHGAPQGEVELVEYEGKSAIKVTVPNNPPKQFVEVNSIFPIALTPNNQNKREVAKKDEIIERENDQVERDRESYATQLGWIRLFGMLISILMPALPIGLLIYYLNKKKTLNPNPIKLPDHIYTLPEDITPALMTTSVFKGTPGTEDFTATIVDLARKGYLVLTEVTKERRGLFSRGDQSTVLIEPGEKYGDDSQLQKHEKYALKYVMPTKQPVTLQELEESASKDRSLAKKNYNLWTRFINFTQVRGMQLKGNNKEQKIASANGVMGLVFIPIFVVIAISLINHTAYQHFIPWIAIIGGASWIATLIILLIVLFKPIRTADQDRRIKEWTGFKNMLNDIGNFNMREIGSLELWEEFLVYAISLGVADKVVEAMKMEFKPVELEQMRVGGGFYSNPYILTRGMNQSISNTIGSAQPRTTKYSGTNTGGFGGGFSGGSSGGSGGGSGAGGF</sequence>
<reference evidence="6" key="1">
    <citation type="submission" date="2017-02" db="EMBL/GenBank/DDBJ databases">
        <authorList>
            <person name="Varghese N."/>
            <person name="Submissions S."/>
        </authorList>
    </citation>
    <scope>NUCLEOTIDE SEQUENCE [LARGE SCALE GENOMIC DNA]</scope>
    <source>
        <strain evidence="6">DSM 15739</strain>
    </source>
</reference>
<feature type="domain" description="DUF2207" evidence="3">
    <location>
        <begin position="37"/>
        <end position="219"/>
    </location>
</feature>